<evidence type="ECO:0000259" key="2">
    <source>
        <dbReference type="Pfam" id="PF07859"/>
    </source>
</evidence>
<dbReference type="Gene3D" id="3.40.50.1820">
    <property type="entry name" value="alpha/beta hydrolase"/>
    <property type="match status" value="1"/>
</dbReference>
<gene>
    <name evidence="3" type="ORF">QBC41DRAFT_286292</name>
</gene>
<dbReference type="GO" id="GO:0016787">
    <property type="term" value="F:hydrolase activity"/>
    <property type="evidence" value="ECO:0007669"/>
    <property type="project" value="UniProtKB-KW"/>
</dbReference>
<proteinExistence type="predicted"/>
<name>A0AA40D524_9PEZI</name>
<dbReference type="Proteomes" id="UP001174997">
    <property type="component" value="Unassembled WGS sequence"/>
</dbReference>
<dbReference type="PANTHER" id="PTHR48081:SF31">
    <property type="entry name" value="STERYL ACETYL HYDROLASE MUG81-RELATED"/>
    <property type="match status" value="1"/>
</dbReference>
<evidence type="ECO:0000313" key="3">
    <source>
        <dbReference type="EMBL" id="KAK0660803.1"/>
    </source>
</evidence>
<evidence type="ECO:0000256" key="1">
    <source>
        <dbReference type="ARBA" id="ARBA00022801"/>
    </source>
</evidence>
<dbReference type="Pfam" id="PF07859">
    <property type="entry name" value="Abhydrolase_3"/>
    <property type="match status" value="1"/>
</dbReference>
<dbReference type="AlphaFoldDB" id="A0AA40D524"/>
<dbReference type="EMBL" id="JAULSY010000162">
    <property type="protein sequence ID" value="KAK0660803.1"/>
    <property type="molecule type" value="Genomic_DNA"/>
</dbReference>
<dbReference type="PANTHER" id="PTHR48081">
    <property type="entry name" value="AB HYDROLASE SUPERFAMILY PROTEIN C4A8.06C"/>
    <property type="match status" value="1"/>
</dbReference>
<evidence type="ECO:0000313" key="4">
    <source>
        <dbReference type="Proteomes" id="UP001174997"/>
    </source>
</evidence>
<dbReference type="InterPro" id="IPR029058">
    <property type="entry name" value="AB_hydrolase_fold"/>
</dbReference>
<feature type="domain" description="Alpha/beta hydrolase fold-3" evidence="2">
    <location>
        <begin position="140"/>
        <end position="369"/>
    </location>
</feature>
<keyword evidence="4" id="KW-1185">Reference proteome</keyword>
<protein>
    <submittedName>
        <fullName evidence="3">Alpha/Beta hydrolase protein</fullName>
    </submittedName>
</protein>
<keyword evidence="1 3" id="KW-0378">Hydrolase</keyword>
<comment type="caution">
    <text evidence="3">The sequence shown here is derived from an EMBL/GenBank/DDBJ whole genome shotgun (WGS) entry which is preliminary data.</text>
</comment>
<dbReference type="SUPFAM" id="SSF53474">
    <property type="entry name" value="alpha/beta-Hydrolases"/>
    <property type="match status" value="1"/>
</dbReference>
<dbReference type="InterPro" id="IPR050300">
    <property type="entry name" value="GDXG_lipolytic_enzyme"/>
</dbReference>
<dbReference type="InterPro" id="IPR013094">
    <property type="entry name" value="AB_hydrolase_3"/>
</dbReference>
<accession>A0AA40D524</accession>
<sequence>MAPASSKPLTLSLLGKLSLLLKLLVIAPPTLLINNLRCHLLALFRGASLKYYTLCAFNKFGLRHLTPLQLQHMKPPTIVYYKSWVRKQSIAAIKRLSTSNGTPKPEDLVLSELKVDIETLPDGASSLLWLGDRTKAKKVVLFLHGGGYAIPMLPGHINWCYRAYLLASPGDVAVAILQYTLVPHGQYPTQLRQAAAGLSHILSSGVKPENIIFGGDSAGGNLTCSLLSHLLHPHPDAVPITSLARPVAGAFLVSPWVSTNTSTASYKKNNGIDMLSTATIDTACGHLLPKDLTEEDKAWVMPVDLPQERQEAWFEGLDKVVSHVYITAGEQEVFLDQSVQLADVFKKANNNGRLDVKVEVMKSEAHDWILLEGENGHDGDATRRMRGWVKGLWGFK</sequence>
<reference evidence="3" key="1">
    <citation type="submission" date="2023-06" db="EMBL/GenBank/DDBJ databases">
        <title>Genome-scale phylogeny and comparative genomics of the fungal order Sordariales.</title>
        <authorList>
            <consortium name="Lawrence Berkeley National Laboratory"/>
            <person name="Hensen N."/>
            <person name="Bonometti L."/>
            <person name="Westerberg I."/>
            <person name="Brannstrom I.O."/>
            <person name="Guillou S."/>
            <person name="Cros-Aarteil S."/>
            <person name="Calhoun S."/>
            <person name="Haridas S."/>
            <person name="Kuo A."/>
            <person name="Mondo S."/>
            <person name="Pangilinan J."/>
            <person name="Riley R."/>
            <person name="Labutti K."/>
            <person name="Andreopoulos B."/>
            <person name="Lipzen A."/>
            <person name="Chen C."/>
            <person name="Yanf M."/>
            <person name="Daum C."/>
            <person name="Ng V."/>
            <person name="Clum A."/>
            <person name="Steindorff A."/>
            <person name="Ohm R."/>
            <person name="Martin F."/>
            <person name="Silar P."/>
            <person name="Natvig D."/>
            <person name="Lalanne C."/>
            <person name="Gautier V."/>
            <person name="Ament-Velasquez S.L."/>
            <person name="Kruys A."/>
            <person name="Hutchinson M.I."/>
            <person name="Powell A.J."/>
            <person name="Barry K."/>
            <person name="Miller A.N."/>
            <person name="Grigoriev I.V."/>
            <person name="Debuchy R."/>
            <person name="Gladieux P."/>
            <person name="Thoren M.H."/>
            <person name="Johannesson H."/>
        </authorList>
    </citation>
    <scope>NUCLEOTIDE SEQUENCE</scope>
    <source>
        <strain evidence="3">CBS 307.81</strain>
    </source>
</reference>
<organism evidence="3 4">
    <name type="scientific">Cercophora samala</name>
    <dbReference type="NCBI Taxonomy" id="330535"/>
    <lineage>
        <taxon>Eukaryota</taxon>
        <taxon>Fungi</taxon>
        <taxon>Dikarya</taxon>
        <taxon>Ascomycota</taxon>
        <taxon>Pezizomycotina</taxon>
        <taxon>Sordariomycetes</taxon>
        <taxon>Sordariomycetidae</taxon>
        <taxon>Sordariales</taxon>
        <taxon>Lasiosphaeriaceae</taxon>
        <taxon>Cercophora</taxon>
    </lineage>
</organism>